<dbReference type="RefSeq" id="WP_148597659.1">
    <property type="nucleotide sequence ID" value="NZ_CP042997.1"/>
</dbReference>
<organism evidence="3 4">
    <name type="scientific">Aquisphaera giovannonii</name>
    <dbReference type="NCBI Taxonomy" id="406548"/>
    <lineage>
        <taxon>Bacteria</taxon>
        <taxon>Pseudomonadati</taxon>
        <taxon>Planctomycetota</taxon>
        <taxon>Planctomycetia</taxon>
        <taxon>Isosphaerales</taxon>
        <taxon>Isosphaeraceae</taxon>
        <taxon>Aquisphaera</taxon>
    </lineage>
</organism>
<dbReference type="InterPro" id="IPR003010">
    <property type="entry name" value="C-N_Hydrolase"/>
</dbReference>
<dbReference type="Gene3D" id="3.60.110.10">
    <property type="entry name" value="Carbon-nitrogen hydrolase"/>
    <property type="match status" value="1"/>
</dbReference>
<dbReference type="AlphaFoldDB" id="A0A5B9WCH8"/>
<evidence type="ECO:0000313" key="3">
    <source>
        <dbReference type="EMBL" id="QEH38193.1"/>
    </source>
</evidence>
<dbReference type="EMBL" id="CP042997">
    <property type="protein sequence ID" value="QEH38193.1"/>
    <property type="molecule type" value="Genomic_DNA"/>
</dbReference>
<dbReference type="InterPro" id="IPR050345">
    <property type="entry name" value="Aliph_Amidase/BUP"/>
</dbReference>
<dbReference type="Proteomes" id="UP000324233">
    <property type="component" value="Chromosome"/>
</dbReference>
<dbReference type="PROSITE" id="PS50263">
    <property type="entry name" value="CN_HYDROLASE"/>
    <property type="match status" value="1"/>
</dbReference>
<dbReference type="EC" id="3.5.1.100" evidence="3"/>
<protein>
    <submittedName>
        <fullName evidence="3">(R)-stereoselective amidase</fullName>
        <ecNumber evidence="3">3.5.1.100</ecNumber>
    </submittedName>
</protein>
<feature type="domain" description="CN hydrolase" evidence="2">
    <location>
        <begin position="4"/>
        <end position="276"/>
    </location>
</feature>
<dbReference type="KEGG" id="agv:OJF2_67910"/>
<dbReference type="InterPro" id="IPR036526">
    <property type="entry name" value="C-N_Hydrolase_sf"/>
</dbReference>
<gene>
    <name evidence="3" type="primary">ramA_4</name>
    <name evidence="3" type="ORF">OJF2_67910</name>
</gene>
<dbReference type="PANTHER" id="PTHR43674:SF2">
    <property type="entry name" value="BETA-UREIDOPROPIONASE"/>
    <property type="match status" value="1"/>
</dbReference>
<evidence type="ECO:0000313" key="4">
    <source>
        <dbReference type="Proteomes" id="UP000324233"/>
    </source>
</evidence>
<keyword evidence="1 3" id="KW-0378">Hydrolase</keyword>
<sequence>MRDIRIAAAQFEHRDGDKAYNLGRIRDLTRRAAGQGAEVVCFHECSVTAYTFLQTLSREELDALAEPVPDGPSTAALIDIARESGVVVMAGLIEREPDGRLYKSYAAVGPEGFLTKYHKLHPFISPHLTPGRGYNVVEIRGVKFGFLICYDNNLPENVRATALMGAEVIVMPHVTGCTPSPMPGRGPVDPALWDNRERDPARLRGEFQGPKGRGWLMRWLPARAWENGVFAVFANNIGRDYDTIKPGLAMVLDPSGEVLVESQALGDDVVVALLTASALEHAPGRRYLRARRPELYGGLVAPHPEGRKAETTPGWRLAYEASGGPAAG</sequence>
<keyword evidence="4" id="KW-1185">Reference proteome</keyword>
<evidence type="ECO:0000256" key="1">
    <source>
        <dbReference type="ARBA" id="ARBA00022801"/>
    </source>
</evidence>
<dbReference type="OrthoDB" id="2826359at2"/>
<name>A0A5B9WCH8_9BACT</name>
<evidence type="ECO:0000259" key="2">
    <source>
        <dbReference type="PROSITE" id="PS50263"/>
    </source>
</evidence>
<dbReference type="SUPFAM" id="SSF56317">
    <property type="entry name" value="Carbon-nitrogen hydrolase"/>
    <property type="match status" value="1"/>
</dbReference>
<dbReference type="CDD" id="cd07585">
    <property type="entry name" value="nitrilase_7"/>
    <property type="match status" value="1"/>
</dbReference>
<accession>A0A5B9WCH8</accession>
<dbReference type="Pfam" id="PF00795">
    <property type="entry name" value="CN_hydrolase"/>
    <property type="match status" value="1"/>
</dbReference>
<dbReference type="PANTHER" id="PTHR43674">
    <property type="entry name" value="NITRILASE C965.09-RELATED"/>
    <property type="match status" value="1"/>
</dbReference>
<dbReference type="GO" id="GO:0016811">
    <property type="term" value="F:hydrolase activity, acting on carbon-nitrogen (but not peptide) bonds, in linear amides"/>
    <property type="evidence" value="ECO:0007669"/>
    <property type="project" value="TreeGrafter"/>
</dbReference>
<reference evidence="3 4" key="1">
    <citation type="submission" date="2019-08" db="EMBL/GenBank/DDBJ databases">
        <title>Deep-cultivation of Planctomycetes and their phenomic and genomic characterization uncovers novel biology.</title>
        <authorList>
            <person name="Wiegand S."/>
            <person name="Jogler M."/>
            <person name="Boedeker C."/>
            <person name="Pinto D."/>
            <person name="Vollmers J."/>
            <person name="Rivas-Marin E."/>
            <person name="Kohn T."/>
            <person name="Peeters S.H."/>
            <person name="Heuer A."/>
            <person name="Rast P."/>
            <person name="Oberbeckmann S."/>
            <person name="Bunk B."/>
            <person name="Jeske O."/>
            <person name="Meyerdierks A."/>
            <person name="Storesund J.E."/>
            <person name="Kallscheuer N."/>
            <person name="Luecker S."/>
            <person name="Lage O.M."/>
            <person name="Pohl T."/>
            <person name="Merkel B.J."/>
            <person name="Hornburger P."/>
            <person name="Mueller R.-W."/>
            <person name="Bruemmer F."/>
            <person name="Labrenz M."/>
            <person name="Spormann A.M."/>
            <person name="Op den Camp H."/>
            <person name="Overmann J."/>
            <person name="Amann R."/>
            <person name="Jetten M.S.M."/>
            <person name="Mascher T."/>
            <person name="Medema M.H."/>
            <person name="Devos D.P."/>
            <person name="Kaster A.-K."/>
            <person name="Ovreas L."/>
            <person name="Rohde M."/>
            <person name="Galperin M.Y."/>
            <person name="Jogler C."/>
        </authorList>
    </citation>
    <scope>NUCLEOTIDE SEQUENCE [LARGE SCALE GENOMIC DNA]</scope>
    <source>
        <strain evidence="3 4">OJF2</strain>
    </source>
</reference>
<proteinExistence type="predicted"/>